<sequence length="243" mass="26694">MQCSPAYILWSADRPAEYTCIKQVLFFRITGIINLALDVVLLLTPLPVIWSLRIPKRSKVALSGIFSIGLVSVAAEIARIVIWFETDDGNRESLDSRWNRVDIVDWSCIEYTTAVICASLPHLKALVSIIIPGYFDSTAGSSNNRSRQTRFSTNKLQSSRSNVYGQTKNSTRHSQHPLAYDGSGVKYGNSVSIFGTGGISSAIGCTNESEEHILETMDSDGAWKKADPTKDLAPALGHLKQDI</sequence>
<evidence type="ECO:0000256" key="4">
    <source>
        <dbReference type="ARBA" id="ARBA00023136"/>
    </source>
</evidence>
<dbReference type="GO" id="GO:0016020">
    <property type="term" value="C:membrane"/>
    <property type="evidence" value="ECO:0007669"/>
    <property type="project" value="UniProtKB-SubCell"/>
</dbReference>
<keyword evidence="3 6" id="KW-1133">Transmembrane helix</keyword>
<dbReference type="InterPro" id="IPR052337">
    <property type="entry name" value="SAT4-like"/>
</dbReference>
<evidence type="ECO:0000256" key="1">
    <source>
        <dbReference type="ARBA" id="ARBA00004141"/>
    </source>
</evidence>
<dbReference type="InterPro" id="IPR049326">
    <property type="entry name" value="Rhodopsin_dom_fungi"/>
</dbReference>
<keyword evidence="2 6" id="KW-0812">Transmembrane</keyword>
<evidence type="ECO:0000256" key="3">
    <source>
        <dbReference type="ARBA" id="ARBA00022989"/>
    </source>
</evidence>
<evidence type="ECO:0000256" key="5">
    <source>
        <dbReference type="ARBA" id="ARBA00038359"/>
    </source>
</evidence>
<comment type="similarity">
    <text evidence="5">Belongs to the SAT4 family.</text>
</comment>
<evidence type="ECO:0000259" key="7">
    <source>
        <dbReference type="Pfam" id="PF20684"/>
    </source>
</evidence>
<dbReference type="PANTHER" id="PTHR33048">
    <property type="entry name" value="PTH11-LIKE INTEGRAL MEMBRANE PROTEIN (AFU_ORTHOLOGUE AFUA_5G11245)"/>
    <property type="match status" value="1"/>
</dbReference>
<dbReference type="EMBL" id="KZ678450">
    <property type="protein sequence ID" value="PSR84025.1"/>
    <property type="molecule type" value="Genomic_DNA"/>
</dbReference>
<dbReference type="InParanoid" id="A0A2T3A6Y5"/>
<protein>
    <recommendedName>
        <fullName evidence="7">Rhodopsin domain-containing protein</fullName>
    </recommendedName>
</protein>
<feature type="transmembrane region" description="Helical" evidence="6">
    <location>
        <begin position="60"/>
        <end position="84"/>
    </location>
</feature>
<evidence type="ECO:0000256" key="2">
    <source>
        <dbReference type="ARBA" id="ARBA00022692"/>
    </source>
</evidence>
<feature type="transmembrane region" description="Helical" evidence="6">
    <location>
        <begin position="25"/>
        <end position="48"/>
    </location>
</feature>
<keyword evidence="9" id="KW-1185">Reference proteome</keyword>
<evidence type="ECO:0000313" key="9">
    <source>
        <dbReference type="Proteomes" id="UP000241462"/>
    </source>
</evidence>
<proteinExistence type="inferred from homology"/>
<name>A0A2T3A6Y5_9PEZI</name>
<gene>
    <name evidence="8" type="ORF">BD289DRAFT_434948</name>
</gene>
<accession>A0A2T3A6Y5</accession>
<comment type="subcellular location">
    <subcellularLocation>
        <location evidence="1">Membrane</location>
        <topology evidence="1">Multi-pass membrane protein</topology>
    </subcellularLocation>
</comment>
<dbReference type="PANTHER" id="PTHR33048:SF47">
    <property type="entry name" value="INTEGRAL MEMBRANE PROTEIN-RELATED"/>
    <property type="match status" value="1"/>
</dbReference>
<keyword evidence="4 6" id="KW-0472">Membrane</keyword>
<dbReference type="Pfam" id="PF20684">
    <property type="entry name" value="Fung_rhodopsin"/>
    <property type="match status" value="1"/>
</dbReference>
<organism evidence="8 9">
    <name type="scientific">Coniella lustricola</name>
    <dbReference type="NCBI Taxonomy" id="2025994"/>
    <lineage>
        <taxon>Eukaryota</taxon>
        <taxon>Fungi</taxon>
        <taxon>Dikarya</taxon>
        <taxon>Ascomycota</taxon>
        <taxon>Pezizomycotina</taxon>
        <taxon>Sordariomycetes</taxon>
        <taxon>Sordariomycetidae</taxon>
        <taxon>Diaporthales</taxon>
        <taxon>Schizoparmaceae</taxon>
        <taxon>Coniella</taxon>
    </lineage>
</organism>
<reference evidence="8 9" key="1">
    <citation type="journal article" date="2018" name="Mycol. Prog.">
        <title>Coniella lustricola, a new species from submerged detritus.</title>
        <authorList>
            <person name="Raudabaugh D.B."/>
            <person name="Iturriaga T."/>
            <person name="Carver A."/>
            <person name="Mondo S."/>
            <person name="Pangilinan J."/>
            <person name="Lipzen A."/>
            <person name="He G."/>
            <person name="Amirebrahimi M."/>
            <person name="Grigoriev I.V."/>
            <person name="Miller A.N."/>
        </authorList>
    </citation>
    <scope>NUCLEOTIDE SEQUENCE [LARGE SCALE GENOMIC DNA]</scope>
    <source>
        <strain evidence="8 9">B22-T-1</strain>
    </source>
</reference>
<dbReference type="Proteomes" id="UP000241462">
    <property type="component" value="Unassembled WGS sequence"/>
</dbReference>
<evidence type="ECO:0000313" key="8">
    <source>
        <dbReference type="EMBL" id="PSR84025.1"/>
    </source>
</evidence>
<dbReference type="AlphaFoldDB" id="A0A2T3A6Y5"/>
<dbReference type="OrthoDB" id="10017208at2759"/>
<feature type="domain" description="Rhodopsin" evidence="7">
    <location>
        <begin position="1"/>
        <end position="128"/>
    </location>
</feature>
<evidence type="ECO:0000256" key="6">
    <source>
        <dbReference type="SAM" id="Phobius"/>
    </source>
</evidence>